<reference evidence="3" key="3">
    <citation type="journal article" date="2022" name="Res Sq">
        <title>Evolution of multicellular longitudinally dividing oral cavity symbionts (Neisseriaceae).</title>
        <authorList>
            <person name="Nyongesa S."/>
            <person name="Weber P."/>
            <person name="Bernet E."/>
            <person name="Pullido F."/>
            <person name="Nieckarz M."/>
            <person name="Delaby M."/>
            <person name="Nieves C."/>
            <person name="Viehboeck T."/>
            <person name="Krause N."/>
            <person name="Rivera-Millot A."/>
            <person name="Nakamura A."/>
            <person name="Vischer N."/>
            <person name="VanNieuwenhze M."/>
            <person name="Brun Y."/>
            <person name="Cava F."/>
            <person name="Bulgheresi S."/>
            <person name="Veyrier F."/>
        </authorList>
    </citation>
    <scope>NUCLEOTIDE SEQUENCE</scope>
    <source>
        <strain evidence="3">1258/02</strain>
    </source>
</reference>
<reference evidence="3" key="2">
    <citation type="submission" date="2021-12" db="EMBL/GenBank/DDBJ databases">
        <authorList>
            <person name="Veyrier F.J."/>
        </authorList>
    </citation>
    <scope>NUCLEOTIDE SEQUENCE</scope>
    <source>
        <strain evidence="3">1258/02</strain>
    </source>
</reference>
<accession>A0AAE9GU32</accession>
<proteinExistence type="predicted"/>
<dbReference type="AlphaFoldDB" id="A0AAE9GU32"/>
<dbReference type="Proteomes" id="UP000294721">
    <property type="component" value="Unassembled WGS sequence"/>
</dbReference>
<evidence type="ECO:0000313" key="3">
    <source>
        <dbReference type="EMBL" id="UOO79056.1"/>
    </source>
</evidence>
<dbReference type="InterPro" id="IPR014710">
    <property type="entry name" value="RmlC-like_jellyroll"/>
</dbReference>
<dbReference type="SUPFAM" id="SSF51182">
    <property type="entry name" value="RmlC-like cupins"/>
    <property type="match status" value="1"/>
</dbReference>
<organism evidence="3 5">
    <name type="scientific">Uruburuella suis</name>
    <dbReference type="NCBI Taxonomy" id="252130"/>
    <lineage>
        <taxon>Bacteria</taxon>
        <taxon>Pseudomonadati</taxon>
        <taxon>Pseudomonadota</taxon>
        <taxon>Betaproteobacteria</taxon>
        <taxon>Neisseriales</taxon>
        <taxon>Neisseriaceae</taxon>
        <taxon>Uruburuella</taxon>
    </lineage>
</organism>
<protein>
    <submittedName>
        <fullName evidence="2">Cupin 2 domain-containing protein</fullName>
    </submittedName>
    <submittedName>
        <fullName evidence="3">Cupin domain-containing protein</fullName>
    </submittedName>
</protein>
<name>A0AAE9GU32_9NEIS</name>
<dbReference type="InterPro" id="IPR011051">
    <property type="entry name" value="RmlC_Cupin_sf"/>
</dbReference>
<reference evidence="2 4" key="1">
    <citation type="submission" date="2019-03" db="EMBL/GenBank/DDBJ databases">
        <title>Genomic Encyclopedia of Type Strains, Phase IV (KMG-IV): sequencing the most valuable type-strain genomes for metagenomic binning, comparative biology and taxonomic classification.</title>
        <authorList>
            <person name="Goeker M."/>
        </authorList>
    </citation>
    <scope>NUCLEOTIDE SEQUENCE [LARGE SCALE GENOMIC DNA]</scope>
    <source>
        <strain evidence="2 4">DSM 17474</strain>
    </source>
</reference>
<dbReference type="Proteomes" id="UP000829756">
    <property type="component" value="Chromosome"/>
</dbReference>
<evidence type="ECO:0000313" key="2">
    <source>
        <dbReference type="EMBL" id="TCP09177.1"/>
    </source>
</evidence>
<sequence length="110" mass="12636">MHSRNLCRPLPDRQAQEAFETLLQSPTVRIERIVSHGHASPADFWYDQEEAEWVLLVQGNARLAFADGRETALEAGDYVHIPAHCRHRVVQTDPNMPTVWLAVFYTEPEK</sequence>
<evidence type="ECO:0000313" key="4">
    <source>
        <dbReference type="Proteomes" id="UP000294721"/>
    </source>
</evidence>
<dbReference type="CDD" id="cd06981">
    <property type="entry name" value="cupin_reut_a1446"/>
    <property type="match status" value="1"/>
</dbReference>
<dbReference type="InterPro" id="IPR013096">
    <property type="entry name" value="Cupin_2"/>
</dbReference>
<dbReference type="EMBL" id="CP091507">
    <property type="protein sequence ID" value="UOO79056.1"/>
    <property type="molecule type" value="Genomic_DNA"/>
</dbReference>
<keyword evidence="4" id="KW-1185">Reference proteome</keyword>
<feature type="domain" description="Cupin type-2" evidence="1">
    <location>
        <begin position="44"/>
        <end position="104"/>
    </location>
</feature>
<evidence type="ECO:0000313" key="5">
    <source>
        <dbReference type="Proteomes" id="UP000829756"/>
    </source>
</evidence>
<gene>
    <name evidence="2" type="ORF">EV680_10442</name>
    <name evidence="3" type="ORF">LVJ78_10215</name>
</gene>
<dbReference type="RefSeq" id="WP_132952846.1">
    <property type="nucleotide sequence ID" value="NZ_CP091507.1"/>
</dbReference>
<dbReference type="Gene3D" id="2.60.120.10">
    <property type="entry name" value="Jelly Rolls"/>
    <property type="match status" value="1"/>
</dbReference>
<dbReference type="Pfam" id="PF07883">
    <property type="entry name" value="Cupin_2"/>
    <property type="match status" value="1"/>
</dbReference>
<dbReference type="KEGG" id="usu:LVJ78_10215"/>
<evidence type="ECO:0000259" key="1">
    <source>
        <dbReference type="Pfam" id="PF07883"/>
    </source>
</evidence>
<dbReference type="EMBL" id="SLXE01000004">
    <property type="protein sequence ID" value="TCP09177.1"/>
    <property type="molecule type" value="Genomic_DNA"/>
</dbReference>